<name>A0ABR8N2F0_9BACL</name>
<dbReference type="InterPro" id="IPR018062">
    <property type="entry name" value="HTH_AraC-typ_CS"/>
</dbReference>
<dbReference type="InterPro" id="IPR009057">
    <property type="entry name" value="Homeodomain-like_sf"/>
</dbReference>
<keyword evidence="6" id="KW-1185">Reference proteome</keyword>
<sequence length="288" mass="32866">MKQPDNLFEKNHFLSNNSLMFVNRFTEDFNVPYHAHDFIEYCYVAEGTGFHHIEQETFPIHKGQLYVIPIGVSHVFRPSTPGRSSKPPIVYNCLFDMQLATLLSGLQEQPIQEHLSSLGGNTSSYFSVFDRVGEIERIMIQLNKEMNTNAIGSQAMLHALLSQLIVTVYRLKYGDNGRGAAEEETTGFHQVIDYVEQNFHTTVTLDELSRISGWSARHLQRLFTQHTGQSFGSFLQNVRIQRSCEMLRSTTHKVSYIAEQVGYRSIDSFNEAFKKTVGLTPTAFRKSL</sequence>
<dbReference type="SUPFAM" id="SSF46689">
    <property type="entry name" value="Homeodomain-like"/>
    <property type="match status" value="2"/>
</dbReference>
<dbReference type="EMBL" id="JACXZA010000008">
    <property type="protein sequence ID" value="MBD3922331.1"/>
    <property type="molecule type" value="Genomic_DNA"/>
</dbReference>
<dbReference type="Pfam" id="PF12833">
    <property type="entry name" value="HTH_18"/>
    <property type="match status" value="1"/>
</dbReference>
<gene>
    <name evidence="5" type="ORF">H8B09_26485</name>
</gene>
<proteinExistence type="predicted"/>
<dbReference type="SMART" id="SM00342">
    <property type="entry name" value="HTH_ARAC"/>
    <property type="match status" value="1"/>
</dbReference>
<comment type="caution">
    <text evidence="5">The sequence shown here is derived from an EMBL/GenBank/DDBJ whole genome shotgun (WGS) entry which is preliminary data.</text>
</comment>
<evidence type="ECO:0000313" key="5">
    <source>
        <dbReference type="EMBL" id="MBD3922331.1"/>
    </source>
</evidence>
<dbReference type="RefSeq" id="WP_191206623.1">
    <property type="nucleotide sequence ID" value="NZ_JACXZA010000008.1"/>
</dbReference>
<dbReference type="SUPFAM" id="SSF51215">
    <property type="entry name" value="Regulatory protein AraC"/>
    <property type="match status" value="1"/>
</dbReference>
<reference evidence="5 6" key="1">
    <citation type="submission" date="2020-09" db="EMBL/GenBank/DDBJ databases">
        <title>Paenibacillus sp. strain PR3 16S rRNA gene Genome sequencing and assembly.</title>
        <authorList>
            <person name="Kim J."/>
        </authorList>
    </citation>
    <scope>NUCLEOTIDE SEQUENCE [LARGE SCALE GENOMIC DNA]</scope>
    <source>
        <strain evidence="5 6">PR3</strain>
    </source>
</reference>
<dbReference type="InterPro" id="IPR037923">
    <property type="entry name" value="HTH-like"/>
</dbReference>
<keyword evidence="2" id="KW-0238">DNA-binding</keyword>
<dbReference type="PRINTS" id="PR00032">
    <property type="entry name" value="HTHARAC"/>
</dbReference>
<dbReference type="PROSITE" id="PS00041">
    <property type="entry name" value="HTH_ARAC_FAMILY_1"/>
    <property type="match status" value="1"/>
</dbReference>
<dbReference type="Gene3D" id="1.10.10.60">
    <property type="entry name" value="Homeodomain-like"/>
    <property type="match status" value="2"/>
</dbReference>
<keyword evidence="3" id="KW-0804">Transcription</keyword>
<accession>A0ABR8N2F0</accession>
<dbReference type="Pfam" id="PF02311">
    <property type="entry name" value="AraC_binding"/>
    <property type="match status" value="1"/>
</dbReference>
<dbReference type="InterPro" id="IPR014710">
    <property type="entry name" value="RmlC-like_jellyroll"/>
</dbReference>
<evidence type="ECO:0000256" key="1">
    <source>
        <dbReference type="ARBA" id="ARBA00023015"/>
    </source>
</evidence>
<dbReference type="PROSITE" id="PS01124">
    <property type="entry name" value="HTH_ARAC_FAMILY_2"/>
    <property type="match status" value="1"/>
</dbReference>
<organism evidence="5 6">
    <name type="scientific">Paenibacillus terricola</name>
    <dbReference type="NCBI Taxonomy" id="2763503"/>
    <lineage>
        <taxon>Bacteria</taxon>
        <taxon>Bacillati</taxon>
        <taxon>Bacillota</taxon>
        <taxon>Bacilli</taxon>
        <taxon>Bacillales</taxon>
        <taxon>Paenibacillaceae</taxon>
        <taxon>Paenibacillus</taxon>
    </lineage>
</organism>
<evidence type="ECO:0000313" key="6">
    <source>
        <dbReference type="Proteomes" id="UP000609346"/>
    </source>
</evidence>
<dbReference type="InterPro" id="IPR003313">
    <property type="entry name" value="AraC-bd"/>
</dbReference>
<evidence type="ECO:0000256" key="3">
    <source>
        <dbReference type="ARBA" id="ARBA00023163"/>
    </source>
</evidence>
<dbReference type="InterPro" id="IPR018060">
    <property type="entry name" value="HTH_AraC"/>
</dbReference>
<dbReference type="PANTHER" id="PTHR43280">
    <property type="entry name" value="ARAC-FAMILY TRANSCRIPTIONAL REGULATOR"/>
    <property type="match status" value="1"/>
</dbReference>
<feature type="domain" description="HTH araC/xylS-type" evidence="4">
    <location>
        <begin position="189"/>
        <end position="287"/>
    </location>
</feature>
<keyword evidence="1" id="KW-0805">Transcription regulation</keyword>
<dbReference type="Proteomes" id="UP000609346">
    <property type="component" value="Unassembled WGS sequence"/>
</dbReference>
<protein>
    <submittedName>
        <fullName evidence="5">Helix-turn-helix transcriptional regulator</fullName>
    </submittedName>
</protein>
<dbReference type="PANTHER" id="PTHR43280:SF28">
    <property type="entry name" value="HTH-TYPE TRANSCRIPTIONAL ACTIVATOR RHAS"/>
    <property type="match status" value="1"/>
</dbReference>
<evidence type="ECO:0000256" key="2">
    <source>
        <dbReference type="ARBA" id="ARBA00023125"/>
    </source>
</evidence>
<evidence type="ECO:0000259" key="4">
    <source>
        <dbReference type="PROSITE" id="PS01124"/>
    </source>
</evidence>
<dbReference type="InterPro" id="IPR020449">
    <property type="entry name" value="Tscrpt_reg_AraC-type_HTH"/>
</dbReference>
<dbReference type="Gene3D" id="2.60.120.10">
    <property type="entry name" value="Jelly Rolls"/>
    <property type="match status" value="1"/>
</dbReference>